<dbReference type="Pfam" id="PF12701">
    <property type="entry name" value="LSM14"/>
    <property type="match status" value="1"/>
</dbReference>
<dbReference type="Proteomes" id="UP001485043">
    <property type="component" value="Unassembled WGS sequence"/>
</dbReference>
<feature type="domain" description="TFG box profile" evidence="4">
    <location>
        <begin position="393"/>
        <end position="413"/>
    </location>
</feature>
<sequence length="450" mass="46361">MDPAAIPQPGSVLSLISKCGVRYEGILYTINFQKSSVALHTVYNFGTEGRGEQEVPPSDRPFQYVDFPASDIQHLQVVKSPQETQGPAWAPSGPPGPQPPAQGPADPWSQTPPPPGQGWPSGAEGQQEQSPVPQQLQQQQLPPPSAPRVPSQADQQAAAPQISFGSVMSAPPMAQAGGPMAPPPPPAAAPKPGPGPQAGSQPRPGVPIAAPSVAIMPASPAALNSWSADAPASAQAQGQALVNHAANSAQAAEAAAGAATAAAAAAAAAGVMSRGRGRGRMGPMQNGGRGMMGPGGRRGQGFRGRGRMPMNGDMHGGRSQLRPIPKEDFDIQGALQRFNKDDLVQEAGQDSPRKPETNAASTIAAADGPEDDFFDSISCEAIERMEISEGGTNTRMRPSEQRKVDMETFGGTGLPNRRGRGRGRGRGRRGGGRDMGRGGPPGRGPGPLIV</sequence>
<dbReference type="InterPro" id="IPR025609">
    <property type="entry name" value="Lsm14-like_N"/>
</dbReference>
<feature type="domain" description="DFDF" evidence="3">
    <location>
        <begin position="317"/>
        <end position="353"/>
    </location>
</feature>
<feature type="compositionally biased region" description="Low complexity" evidence="2">
    <location>
        <begin position="126"/>
        <end position="140"/>
    </location>
</feature>
<dbReference type="GO" id="GO:0033962">
    <property type="term" value="P:P-body assembly"/>
    <property type="evidence" value="ECO:0007669"/>
    <property type="project" value="TreeGrafter"/>
</dbReference>
<evidence type="ECO:0008006" key="7">
    <source>
        <dbReference type="Google" id="ProtNLM"/>
    </source>
</evidence>
<feature type="compositionally biased region" description="Gly residues" evidence="2">
    <location>
        <begin position="285"/>
        <end position="296"/>
    </location>
</feature>
<dbReference type="PROSITE" id="PS51512">
    <property type="entry name" value="DFDF"/>
    <property type="match status" value="1"/>
</dbReference>
<feature type="compositionally biased region" description="Pro residues" evidence="2">
    <location>
        <begin position="180"/>
        <end position="195"/>
    </location>
</feature>
<proteinExistence type="predicted"/>
<gene>
    <name evidence="5" type="ORF">WJX84_010630</name>
</gene>
<dbReference type="InterPro" id="IPR010920">
    <property type="entry name" value="LSM_dom_sf"/>
</dbReference>
<feature type="compositionally biased region" description="Low complexity" evidence="2">
    <location>
        <begin position="152"/>
        <end position="161"/>
    </location>
</feature>
<reference evidence="5 6" key="1">
    <citation type="journal article" date="2024" name="Nat. Commun.">
        <title>Phylogenomics reveals the evolutionary origins of lichenization in chlorophyte algae.</title>
        <authorList>
            <person name="Puginier C."/>
            <person name="Libourel C."/>
            <person name="Otte J."/>
            <person name="Skaloud P."/>
            <person name="Haon M."/>
            <person name="Grisel S."/>
            <person name="Petersen M."/>
            <person name="Berrin J.G."/>
            <person name="Delaux P.M."/>
            <person name="Dal Grande F."/>
            <person name="Keller J."/>
        </authorList>
    </citation>
    <scope>NUCLEOTIDE SEQUENCE [LARGE SCALE GENOMIC DNA]</scope>
    <source>
        <strain evidence="5 6">SAG 2523</strain>
    </source>
</reference>
<dbReference type="SUPFAM" id="SSF50182">
    <property type="entry name" value="Sm-like ribonucleoproteins"/>
    <property type="match status" value="1"/>
</dbReference>
<name>A0AAW1T890_9CHLO</name>
<feature type="compositionally biased region" description="Low complexity" evidence="2">
    <location>
        <begin position="168"/>
        <end position="179"/>
    </location>
</feature>
<dbReference type="InterPro" id="IPR019050">
    <property type="entry name" value="FDF_dom"/>
</dbReference>
<accession>A0AAW1T890</accession>
<dbReference type="GO" id="GO:0034063">
    <property type="term" value="P:stress granule assembly"/>
    <property type="evidence" value="ECO:0007669"/>
    <property type="project" value="TreeGrafter"/>
</dbReference>
<evidence type="ECO:0000259" key="4">
    <source>
        <dbReference type="PROSITE" id="PS51536"/>
    </source>
</evidence>
<evidence type="ECO:0000256" key="1">
    <source>
        <dbReference type="PROSITE-ProRule" id="PRU00869"/>
    </source>
</evidence>
<dbReference type="AlphaFoldDB" id="A0AAW1T890"/>
<feature type="region of interest" description="Disordered" evidence="2">
    <location>
        <begin position="274"/>
        <end position="296"/>
    </location>
</feature>
<feature type="region of interest" description="Disordered" evidence="2">
    <location>
        <begin position="79"/>
        <end position="208"/>
    </location>
</feature>
<dbReference type="InterPro" id="IPR025768">
    <property type="entry name" value="TFG_box"/>
</dbReference>
<feature type="compositionally biased region" description="Basic residues" evidence="2">
    <location>
        <begin position="417"/>
        <end position="430"/>
    </location>
</feature>
<feature type="compositionally biased region" description="Basic and acidic residues" evidence="2">
    <location>
        <begin position="397"/>
        <end position="406"/>
    </location>
</feature>
<feature type="compositionally biased region" description="Pro residues" evidence="2">
    <location>
        <begin position="92"/>
        <end position="102"/>
    </location>
</feature>
<dbReference type="PROSITE" id="PS51536">
    <property type="entry name" value="TFG"/>
    <property type="match status" value="1"/>
</dbReference>
<evidence type="ECO:0000313" key="6">
    <source>
        <dbReference type="Proteomes" id="UP001485043"/>
    </source>
</evidence>
<dbReference type="Gene3D" id="2.30.30.100">
    <property type="match status" value="1"/>
</dbReference>
<protein>
    <recommendedName>
        <fullName evidence="7">DFDF domain-containing protein</fullName>
    </recommendedName>
</protein>
<evidence type="ECO:0000256" key="2">
    <source>
        <dbReference type="SAM" id="MobiDB-lite"/>
    </source>
</evidence>
<dbReference type="GO" id="GO:0003729">
    <property type="term" value="F:mRNA binding"/>
    <property type="evidence" value="ECO:0007669"/>
    <property type="project" value="TreeGrafter"/>
</dbReference>
<dbReference type="SMART" id="SM01271">
    <property type="entry name" value="LSM14"/>
    <property type="match status" value="1"/>
</dbReference>
<dbReference type="SMART" id="SM01199">
    <property type="entry name" value="FDF"/>
    <property type="match status" value="1"/>
</dbReference>
<dbReference type="InterPro" id="IPR025762">
    <property type="entry name" value="DFDF"/>
</dbReference>
<keyword evidence="6" id="KW-1185">Reference proteome</keyword>
<evidence type="ECO:0000259" key="3">
    <source>
        <dbReference type="PROSITE" id="PS51512"/>
    </source>
</evidence>
<dbReference type="PANTHER" id="PTHR13586:SF0">
    <property type="entry name" value="TRAILER HITCH, ISOFORM H"/>
    <property type="match status" value="1"/>
</dbReference>
<dbReference type="PANTHER" id="PTHR13586">
    <property type="entry name" value="SCD6 PROTEIN-RELATED"/>
    <property type="match status" value="1"/>
</dbReference>
<dbReference type="GO" id="GO:0000932">
    <property type="term" value="C:P-body"/>
    <property type="evidence" value="ECO:0007669"/>
    <property type="project" value="TreeGrafter"/>
</dbReference>
<dbReference type="EMBL" id="JALJOV010000320">
    <property type="protein sequence ID" value="KAK9864736.1"/>
    <property type="molecule type" value="Genomic_DNA"/>
</dbReference>
<feature type="short sequence motif" description="TFG box" evidence="1">
    <location>
        <begin position="393"/>
        <end position="413"/>
    </location>
</feature>
<evidence type="ECO:0000313" key="5">
    <source>
        <dbReference type="EMBL" id="KAK9864736.1"/>
    </source>
</evidence>
<organism evidence="5 6">
    <name type="scientific">Apatococcus fuscideae</name>
    <dbReference type="NCBI Taxonomy" id="2026836"/>
    <lineage>
        <taxon>Eukaryota</taxon>
        <taxon>Viridiplantae</taxon>
        <taxon>Chlorophyta</taxon>
        <taxon>core chlorophytes</taxon>
        <taxon>Trebouxiophyceae</taxon>
        <taxon>Chlorellales</taxon>
        <taxon>Chlorellaceae</taxon>
        <taxon>Apatococcus</taxon>
    </lineage>
</organism>
<feature type="region of interest" description="Disordered" evidence="2">
    <location>
        <begin position="345"/>
        <end position="450"/>
    </location>
</feature>
<comment type="caution">
    <text evidence="5">The sequence shown here is derived from an EMBL/GenBank/DDBJ whole genome shotgun (WGS) entry which is preliminary data.</text>
</comment>
<dbReference type="Pfam" id="PF09532">
    <property type="entry name" value="FDF"/>
    <property type="match status" value="1"/>
</dbReference>